<keyword evidence="2" id="KW-1185">Reference proteome</keyword>
<protein>
    <submittedName>
        <fullName evidence="1">Uncharacterized protein</fullName>
    </submittedName>
</protein>
<evidence type="ECO:0000313" key="1">
    <source>
        <dbReference type="EMBL" id="CAD1480031.1"/>
    </source>
</evidence>
<gene>
    <name evidence="1" type="ORF">MHI_LOCUS893774</name>
</gene>
<sequence length="59" mass="6317">MDGDTSAYKQYKRSSLRVPYAIRCSCIIPKQLTGSLPSSCLPSSPVAASPPFLNCLLLA</sequence>
<evidence type="ECO:0000313" key="2">
    <source>
        <dbReference type="Proteomes" id="UP000752696"/>
    </source>
</evidence>
<accession>A0A6V7HI05</accession>
<organism evidence="1 2">
    <name type="scientific">Heterotrigona itama</name>
    <dbReference type="NCBI Taxonomy" id="395501"/>
    <lineage>
        <taxon>Eukaryota</taxon>
        <taxon>Metazoa</taxon>
        <taxon>Ecdysozoa</taxon>
        <taxon>Arthropoda</taxon>
        <taxon>Hexapoda</taxon>
        <taxon>Insecta</taxon>
        <taxon>Pterygota</taxon>
        <taxon>Neoptera</taxon>
        <taxon>Endopterygota</taxon>
        <taxon>Hymenoptera</taxon>
        <taxon>Apocrita</taxon>
        <taxon>Aculeata</taxon>
        <taxon>Apoidea</taxon>
        <taxon>Anthophila</taxon>
        <taxon>Apidae</taxon>
        <taxon>Heterotrigona</taxon>
    </lineage>
</organism>
<reference evidence="1" key="1">
    <citation type="submission" date="2020-07" db="EMBL/GenBank/DDBJ databases">
        <authorList>
            <person name="Nazaruddin N."/>
        </authorList>
    </citation>
    <scope>NUCLEOTIDE SEQUENCE</scope>
</reference>
<dbReference type="AlphaFoldDB" id="A0A6V7HI05"/>
<comment type="caution">
    <text evidence="1">The sequence shown here is derived from an EMBL/GenBank/DDBJ whole genome shotgun (WGS) entry which is preliminary data.</text>
</comment>
<dbReference type="Proteomes" id="UP000752696">
    <property type="component" value="Unassembled WGS sequence"/>
</dbReference>
<dbReference type="EMBL" id="CAJDYZ010011780">
    <property type="protein sequence ID" value="CAD1480031.1"/>
    <property type="molecule type" value="Genomic_DNA"/>
</dbReference>
<proteinExistence type="predicted"/>
<name>A0A6V7HI05_9HYME</name>
<feature type="non-terminal residue" evidence="1">
    <location>
        <position position="59"/>
    </location>
</feature>